<keyword evidence="1" id="KW-0732">Signal</keyword>
<dbReference type="Proteomes" id="UP000801492">
    <property type="component" value="Unassembled WGS sequence"/>
</dbReference>
<sequence length="305" mass="33510">MIIIVACILLIWPVDAVRVSPKLDFGDSNVKSGFRSDVTGYVRDGEITKRGQTIPTRGIICTSNNCNATNIVAEKENGVSTDVLVHIKTNVDLEKTKNDTIQNVPDVPIVLGTKTSTTPAIINNRPISGLNPIFPGSSYPPISILPPLSTNNAFIPSTRPSFIQNRPLQSDSQILSYPNFVTYAPQFQDNNNNVLDFQNIYFRPPINSGSTYRPIPPTTIWNQKPVRGGGYNPVEFKKTYSNTIWSPVNSNRNNPAFNSRVGGVIPRWTPCVCEQPHLHHYPTTIGYSPSSDDPAGISGKLASFN</sequence>
<dbReference type="OrthoDB" id="6769177at2759"/>
<protein>
    <submittedName>
        <fullName evidence="2">Uncharacterized protein</fullName>
    </submittedName>
</protein>
<feature type="chain" id="PRO_5035434627" evidence="1">
    <location>
        <begin position="17"/>
        <end position="305"/>
    </location>
</feature>
<comment type="caution">
    <text evidence="2">The sequence shown here is derived from an EMBL/GenBank/DDBJ whole genome shotgun (WGS) entry which is preliminary data.</text>
</comment>
<dbReference type="AlphaFoldDB" id="A0A8K0CCY2"/>
<reference evidence="2" key="1">
    <citation type="submission" date="2019-08" db="EMBL/GenBank/DDBJ databases">
        <title>The genome of the North American firefly Photinus pyralis.</title>
        <authorList>
            <consortium name="Photinus pyralis genome working group"/>
            <person name="Fallon T.R."/>
            <person name="Sander Lower S.E."/>
            <person name="Weng J.-K."/>
        </authorList>
    </citation>
    <scope>NUCLEOTIDE SEQUENCE</scope>
    <source>
        <strain evidence="2">TRF0915ILg1</strain>
        <tissue evidence="2">Whole body</tissue>
    </source>
</reference>
<name>A0A8K0CCY2_IGNLU</name>
<evidence type="ECO:0000313" key="3">
    <source>
        <dbReference type="Proteomes" id="UP000801492"/>
    </source>
</evidence>
<dbReference type="EMBL" id="VTPC01090043">
    <property type="protein sequence ID" value="KAF2884994.1"/>
    <property type="molecule type" value="Genomic_DNA"/>
</dbReference>
<proteinExistence type="predicted"/>
<evidence type="ECO:0000313" key="2">
    <source>
        <dbReference type="EMBL" id="KAF2884994.1"/>
    </source>
</evidence>
<feature type="signal peptide" evidence="1">
    <location>
        <begin position="1"/>
        <end position="16"/>
    </location>
</feature>
<keyword evidence="3" id="KW-1185">Reference proteome</keyword>
<accession>A0A8K0CCY2</accession>
<organism evidence="2 3">
    <name type="scientific">Ignelater luminosus</name>
    <name type="common">Cucubano</name>
    <name type="synonym">Pyrophorus luminosus</name>
    <dbReference type="NCBI Taxonomy" id="2038154"/>
    <lineage>
        <taxon>Eukaryota</taxon>
        <taxon>Metazoa</taxon>
        <taxon>Ecdysozoa</taxon>
        <taxon>Arthropoda</taxon>
        <taxon>Hexapoda</taxon>
        <taxon>Insecta</taxon>
        <taxon>Pterygota</taxon>
        <taxon>Neoptera</taxon>
        <taxon>Endopterygota</taxon>
        <taxon>Coleoptera</taxon>
        <taxon>Polyphaga</taxon>
        <taxon>Elateriformia</taxon>
        <taxon>Elateroidea</taxon>
        <taxon>Elateridae</taxon>
        <taxon>Agrypninae</taxon>
        <taxon>Pyrophorini</taxon>
        <taxon>Ignelater</taxon>
    </lineage>
</organism>
<evidence type="ECO:0000256" key="1">
    <source>
        <dbReference type="SAM" id="SignalP"/>
    </source>
</evidence>
<gene>
    <name evidence="2" type="ORF">ILUMI_21168</name>
</gene>